<evidence type="ECO:0000256" key="1">
    <source>
        <dbReference type="SAM" id="Phobius"/>
    </source>
</evidence>
<name>A0A850Q4M0_9RHOB</name>
<dbReference type="CDD" id="cd00761">
    <property type="entry name" value="Glyco_tranf_GTA_type"/>
    <property type="match status" value="1"/>
</dbReference>
<feature type="domain" description="Glycosyltransferase 2-like" evidence="2">
    <location>
        <begin position="5"/>
        <end position="160"/>
    </location>
</feature>
<dbReference type="RefSeq" id="WP_177157094.1">
    <property type="nucleotide sequence ID" value="NZ_JABCJE010000002.1"/>
</dbReference>
<keyword evidence="1" id="KW-1133">Transmembrane helix</keyword>
<protein>
    <submittedName>
        <fullName evidence="3">Glycosyltransferase family 2 protein</fullName>
    </submittedName>
</protein>
<dbReference type="GO" id="GO:0016740">
    <property type="term" value="F:transferase activity"/>
    <property type="evidence" value="ECO:0007669"/>
    <property type="project" value="UniProtKB-KW"/>
</dbReference>
<dbReference type="InterPro" id="IPR001173">
    <property type="entry name" value="Glyco_trans_2-like"/>
</dbReference>
<comment type="caution">
    <text evidence="3">The sequence shown here is derived from an EMBL/GenBank/DDBJ whole genome shotgun (WGS) entry which is preliminary data.</text>
</comment>
<dbReference type="SUPFAM" id="SSF53448">
    <property type="entry name" value="Nucleotide-diphospho-sugar transferases"/>
    <property type="match status" value="1"/>
</dbReference>
<proteinExistence type="predicted"/>
<evidence type="ECO:0000313" key="3">
    <source>
        <dbReference type="EMBL" id="NVO23002.1"/>
    </source>
</evidence>
<dbReference type="Proteomes" id="UP000592216">
    <property type="component" value="Unassembled WGS sequence"/>
</dbReference>
<feature type="transmembrane region" description="Helical" evidence="1">
    <location>
        <begin position="242"/>
        <end position="264"/>
    </location>
</feature>
<dbReference type="Gene3D" id="3.90.550.10">
    <property type="entry name" value="Spore Coat Polysaccharide Biosynthesis Protein SpsA, Chain A"/>
    <property type="match status" value="1"/>
</dbReference>
<evidence type="ECO:0000259" key="2">
    <source>
        <dbReference type="Pfam" id="PF00535"/>
    </source>
</evidence>
<dbReference type="AlphaFoldDB" id="A0A850Q4M0"/>
<dbReference type="InterPro" id="IPR050834">
    <property type="entry name" value="Glycosyltransf_2"/>
</dbReference>
<evidence type="ECO:0000313" key="4">
    <source>
        <dbReference type="Proteomes" id="UP000592216"/>
    </source>
</evidence>
<dbReference type="InterPro" id="IPR029044">
    <property type="entry name" value="Nucleotide-diphossugar_trans"/>
</dbReference>
<dbReference type="Pfam" id="PF00535">
    <property type="entry name" value="Glycos_transf_2"/>
    <property type="match status" value="1"/>
</dbReference>
<keyword evidence="3" id="KW-0808">Transferase</keyword>
<keyword evidence="1" id="KW-0812">Transmembrane</keyword>
<organism evidence="3 4">
    <name type="scientific">Donghicola mangrovi</name>
    <dbReference type="NCBI Taxonomy" id="2729614"/>
    <lineage>
        <taxon>Bacteria</taxon>
        <taxon>Pseudomonadati</taxon>
        <taxon>Pseudomonadota</taxon>
        <taxon>Alphaproteobacteria</taxon>
        <taxon>Rhodobacterales</taxon>
        <taxon>Roseobacteraceae</taxon>
        <taxon>Donghicola</taxon>
    </lineage>
</organism>
<gene>
    <name evidence="3" type="ORF">HJ536_06490</name>
</gene>
<accession>A0A850Q4M0</accession>
<feature type="transmembrane region" description="Helical" evidence="1">
    <location>
        <begin position="270"/>
        <end position="293"/>
    </location>
</feature>
<dbReference type="PANTHER" id="PTHR43685">
    <property type="entry name" value="GLYCOSYLTRANSFERASE"/>
    <property type="match status" value="1"/>
</dbReference>
<reference evidence="3 4" key="1">
    <citation type="submission" date="2020-04" db="EMBL/GenBank/DDBJ databases">
        <title>Donghicola sp., a member of the Rhodobacteraceae family isolated from mangrove forest in Thailand.</title>
        <authorList>
            <person name="Charoenyingcharoen P."/>
            <person name="Yukphan P."/>
        </authorList>
    </citation>
    <scope>NUCLEOTIDE SEQUENCE [LARGE SCALE GENOMIC DNA]</scope>
    <source>
        <strain evidence="3 4">B5-SW-15</strain>
    </source>
</reference>
<sequence length="295" mass="33631">MKIDICICTHRRPHVSQTIKSISDSDIPKGVVLRIIIIDNDLLPTAEKFVKAVQEGINIPILYKHIPGSNISLARNAALDTSTSDWIAFLDDDETVDSAWLNHLILRQKETNADAVFGVSKACYNKETPTWIRKGDFHSQNVKERNDVIETGHTCNCLFRLRHTNWSDQRFNLNFGKTGGEDTEFFYKIRKQGAIFAVAKHSIAYETVTSERLTMNWLIKRRFRIGQSYAFSTSDGNSKLRLFVSAIFKTSFCFFVSLCCVYDFNKFAFWLLRAVMHSGVCCACIGMRSPLLYGK</sequence>
<keyword evidence="1" id="KW-0472">Membrane</keyword>
<dbReference type="EMBL" id="JABCJE010000002">
    <property type="protein sequence ID" value="NVO23002.1"/>
    <property type="molecule type" value="Genomic_DNA"/>
</dbReference>
<dbReference type="PANTHER" id="PTHR43685:SF2">
    <property type="entry name" value="GLYCOSYLTRANSFERASE 2-LIKE DOMAIN-CONTAINING PROTEIN"/>
    <property type="match status" value="1"/>
</dbReference>